<dbReference type="SUPFAM" id="SSF51735">
    <property type="entry name" value="NAD(P)-binding Rossmann-fold domains"/>
    <property type="match status" value="1"/>
</dbReference>
<evidence type="ECO:0000259" key="9">
    <source>
        <dbReference type="Pfam" id="PF08125"/>
    </source>
</evidence>
<evidence type="ECO:0000259" key="8">
    <source>
        <dbReference type="Pfam" id="PF01232"/>
    </source>
</evidence>
<organism evidence="10 11">
    <name type="scientific">Guptibacillus hwajinpoensis</name>
    <dbReference type="NCBI Taxonomy" id="208199"/>
    <lineage>
        <taxon>Bacteria</taxon>
        <taxon>Bacillati</taxon>
        <taxon>Bacillota</taxon>
        <taxon>Bacilli</taxon>
        <taxon>Bacillales</taxon>
        <taxon>Guptibacillaceae</taxon>
        <taxon>Guptibacillus</taxon>
    </lineage>
</organism>
<dbReference type="NCBIfam" id="NF002652">
    <property type="entry name" value="PRK02318.2-5"/>
    <property type="match status" value="1"/>
</dbReference>
<comment type="catalytic activity">
    <reaction evidence="6 7">
        <text>D-mannitol 1-phosphate + NAD(+) = beta-D-fructose 6-phosphate + NADH + H(+)</text>
        <dbReference type="Rhea" id="RHEA:19661"/>
        <dbReference type="ChEBI" id="CHEBI:15378"/>
        <dbReference type="ChEBI" id="CHEBI:57540"/>
        <dbReference type="ChEBI" id="CHEBI:57634"/>
        <dbReference type="ChEBI" id="CHEBI:57945"/>
        <dbReference type="ChEBI" id="CHEBI:61381"/>
        <dbReference type="EC" id="1.1.1.17"/>
    </reaction>
</comment>
<reference evidence="10" key="1">
    <citation type="submission" date="2023-07" db="EMBL/GenBank/DDBJ databases">
        <title>Genomic Encyclopedia of Type Strains, Phase IV (KMG-IV): sequencing the most valuable type-strain genomes for metagenomic binning, comparative biology and taxonomic classification.</title>
        <authorList>
            <person name="Goeker M."/>
        </authorList>
    </citation>
    <scope>NUCLEOTIDE SEQUENCE [LARGE SCALE GENOMIC DNA]</scope>
    <source>
        <strain evidence="10">JSM 076093</strain>
    </source>
</reference>
<feature type="domain" description="Mannitol dehydrogenase N-terminal" evidence="8">
    <location>
        <begin position="1"/>
        <end position="192"/>
    </location>
</feature>
<keyword evidence="4 7" id="KW-0560">Oxidoreductase</keyword>
<dbReference type="HAMAP" id="MF_00196">
    <property type="entry name" value="Mannitol_dehydrog"/>
    <property type="match status" value="1"/>
</dbReference>
<proteinExistence type="inferred from homology"/>
<comment type="similarity">
    <text evidence="1 7">Belongs to the mannitol dehydrogenase family.</text>
</comment>
<dbReference type="InterPro" id="IPR013118">
    <property type="entry name" value="Mannitol_DH_C"/>
</dbReference>
<evidence type="ECO:0000256" key="5">
    <source>
        <dbReference type="ARBA" id="ARBA00023027"/>
    </source>
</evidence>
<evidence type="ECO:0000256" key="7">
    <source>
        <dbReference type="HAMAP-Rule" id="MF_00196"/>
    </source>
</evidence>
<dbReference type="InterPro" id="IPR000669">
    <property type="entry name" value="Mannitol_DH"/>
</dbReference>
<dbReference type="PANTHER" id="PTHR30524">
    <property type="entry name" value="MANNITOL-1-PHOSPHATE 5-DEHYDROGENASE"/>
    <property type="match status" value="1"/>
</dbReference>
<evidence type="ECO:0000256" key="6">
    <source>
        <dbReference type="ARBA" id="ARBA00048615"/>
    </source>
</evidence>
<feature type="binding site" evidence="7">
    <location>
        <begin position="3"/>
        <end position="14"/>
    </location>
    <ligand>
        <name>NAD(+)</name>
        <dbReference type="ChEBI" id="CHEBI:57540"/>
    </ligand>
</feature>
<dbReference type="GeneID" id="301328329"/>
<evidence type="ECO:0000256" key="1">
    <source>
        <dbReference type="ARBA" id="ARBA00006541"/>
    </source>
</evidence>
<dbReference type="GO" id="GO:0008926">
    <property type="term" value="F:mannitol-1-phosphate 5-dehydrogenase activity"/>
    <property type="evidence" value="ECO:0007669"/>
    <property type="project" value="UniProtKB-EC"/>
</dbReference>
<feature type="domain" description="Mannitol dehydrogenase C-terminal" evidence="9">
    <location>
        <begin position="204"/>
        <end position="379"/>
    </location>
</feature>
<dbReference type="RefSeq" id="WP_301552677.1">
    <property type="nucleotide sequence ID" value="NZ_JAQRMZ010000009.1"/>
</dbReference>
<evidence type="ECO:0000256" key="3">
    <source>
        <dbReference type="ARBA" id="ARBA00016219"/>
    </source>
</evidence>
<name>A0ABU0K3T5_9BACL</name>
<dbReference type="InterPro" id="IPR013328">
    <property type="entry name" value="6PGD_dom2"/>
</dbReference>
<dbReference type="EMBL" id="JAUSWM010000005">
    <property type="protein sequence ID" value="MDQ0484023.1"/>
    <property type="molecule type" value="Genomic_DNA"/>
</dbReference>
<accession>A0ABU0K3T5</accession>
<evidence type="ECO:0000256" key="2">
    <source>
        <dbReference type="ARBA" id="ARBA00012939"/>
    </source>
</evidence>
<dbReference type="PANTHER" id="PTHR30524:SF0">
    <property type="entry name" value="ALTRONATE OXIDOREDUCTASE-RELATED"/>
    <property type="match status" value="1"/>
</dbReference>
<dbReference type="InterPro" id="IPR008927">
    <property type="entry name" value="6-PGluconate_DH-like_C_sf"/>
</dbReference>
<dbReference type="InterPro" id="IPR023028">
    <property type="entry name" value="Mannitol_1_phos_5_DH"/>
</dbReference>
<evidence type="ECO:0000313" key="10">
    <source>
        <dbReference type="EMBL" id="MDQ0484023.1"/>
    </source>
</evidence>
<dbReference type="EC" id="1.1.1.17" evidence="2 7"/>
<gene>
    <name evidence="7" type="primary">mtlD</name>
    <name evidence="10" type="ORF">QO000_003007</name>
</gene>
<sequence length="390" mass="44395">MKALHFGAGNIGRGLIGYLLSQTGYHLCFVDADQHLIDSINKQKRYVIELLDEHRSQETVYRVRGLHTSAYHEIIDEIVEADFITTSVGVNNLPRIAPVLSQGLLKRKQLNKPTIDVMANENTINASSQLKEEIRKILSKEEVKELSSYVGFPNSAIDRLSLSEERSEGNVALVEPYYEWVINRSELVNEELPELTGATYVETLTPYIERKLFIVNMGHATTAYMAHLEGYSTIQCALKDVRLEGFLRKTMHESASYFTHTYEMEEDELTTFIENTIARFQNENISDDILRVGRAPIRKLGPEERLVKPTVALSKMNLPIENLTTAIAGAFLFDNPEDDESVSLQVYIEEKGIEQAITHFTEIEDSSILSKIKETYLQLQKEKTLNNQYN</sequence>
<dbReference type="Pfam" id="PF01232">
    <property type="entry name" value="Mannitol_dh"/>
    <property type="match status" value="1"/>
</dbReference>
<dbReference type="InterPro" id="IPR013131">
    <property type="entry name" value="Mannitol_DH_N"/>
</dbReference>
<dbReference type="Proteomes" id="UP001226720">
    <property type="component" value="Unassembled WGS sequence"/>
</dbReference>
<dbReference type="SUPFAM" id="SSF48179">
    <property type="entry name" value="6-phosphogluconate dehydrogenase C-terminal domain-like"/>
    <property type="match status" value="1"/>
</dbReference>
<dbReference type="Gene3D" id="1.10.1040.10">
    <property type="entry name" value="N-(1-d-carboxylethyl)-l-norvaline Dehydrogenase, domain 2"/>
    <property type="match status" value="1"/>
</dbReference>
<evidence type="ECO:0000313" key="11">
    <source>
        <dbReference type="Proteomes" id="UP001226720"/>
    </source>
</evidence>
<evidence type="ECO:0000256" key="4">
    <source>
        <dbReference type="ARBA" id="ARBA00023002"/>
    </source>
</evidence>
<keyword evidence="5 7" id="KW-0520">NAD</keyword>
<dbReference type="Gene3D" id="3.40.50.720">
    <property type="entry name" value="NAD(P)-binding Rossmann-like Domain"/>
    <property type="match status" value="1"/>
</dbReference>
<keyword evidence="11" id="KW-1185">Reference proteome</keyword>
<dbReference type="InterPro" id="IPR036291">
    <property type="entry name" value="NAD(P)-bd_dom_sf"/>
</dbReference>
<dbReference type="Pfam" id="PF08125">
    <property type="entry name" value="Mannitol_dh_C"/>
    <property type="match status" value="1"/>
</dbReference>
<comment type="caution">
    <text evidence="10">The sequence shown here is derived from an EMBL/GenBank/DDBJ whole genome shotgun (WGS) entry which is preliminary data.</text>
</comment>
<protein>
    <recommendedName>
        <fullName evidence="3 7">Mannitol-1-phosphate 5-dehydrogenase</fullName>
        <ecNumber evidence="2 7">1.1.1.17</ecNumber>
    </recommendedName>
</protein>
<dbReference type="PRINTS" id="PR00084">
    <property type="entry name" value="MTLDHDRGNASE"/>
</dbReference>